<feature type="domain" description="DUF5926" evidence="2">
    <location>
        <begin position="27"/>
        <end position="294"/>
    </location>
</feature>
<name>A0A4P6MWN6_9MICO</name>
<evidence type="ECO:0000313" key="4">
    <source>
        <dbReference type="Proteomes" id="UP000290408"/>
    </source>
</evidence>
<dbReference type="AlphaFoldDB" id="A0A4P6MWN6"/>
<dbReference type="EMBL" id="CP036164">
    <property type="protein sequence ID" value="QBF47446.1"/>
    <property type="molecule type" value="Genomic_DNA"/>
</dbReference>
<dbReference type="Pfam" id="PF19348">
    <property type="entry name" value="DUF5926"/>
    <property type="match status" value="1"/>
</dbReference>
<dbReference type="STRING" id="1216970.GCA_001570985_00725"/>
<dbReference type="GO" id="GO:0016853">
    <property type="term" value="F:isomerase activity"/>
    <property type="evidence" value="ECO:0007669"/>
    <property type="project" value="UniProtKB-KW"/>
</dbReference>
<reference evidence="3 4" key="1">
    <citation type="submission" date="2019-02" db="EMBL/GenBank/DDBJ databases">
        <title>Genomic data mining of an Antarctic deep-sea actinobacterium, Janibacterlimosus P3-3-X1.</title>
        <authorList>
            <person name="Liao L."/>
            <person name="Chen B."/>
        </authorList>
    </citation>
    <scope>NUCLEOTIDE SEQUENCE [LARGE SCALE GENOMIC DNA]</scope>
    <source>
        <strain evidence="3 4">P3-3-X1</strain>
    </source>
</reference>
<evidence type="ECO:0000259" key="2">
    <source>
        <dbReference type="Pfam" id="PF19348"/>
    </source>
</evidence>
<keyword evidence="4" id="KW-1185">Reference proteome</keyword>
<evidence type="ECO:0000313" key="3">
    <source>
        <dbReference type="EMBL" id="QBF47446.1"/>
    </source>
</evidence>
<accession>A0A4P6MWN6</accession>
<protein>
    <submittedName>
        <fullName evidence="3">Topoisomerase II</fullName>
    </submittedName>
</protein>
<dbReference type="OrthoDB" id="5512013at2"/>
<dbReference type="KEGG" id="jli:EXU32_15015"/>
<dbReference type="RefSeq" id="WP_130630634.1">
    <property type="nucleotide sequence ID" value="NZ_CP036164.1"/>
</dbReference>
<dbReference type="InterPro" id="IPR045970">
    <property type="entry name" value="DUF5926"/>
</dbReference>
<gene>
    <name evidence="3" type="ORF">EXU32_15015</name>
</gene>
<feature type="region of interest" description="Disordered" evidence="1">
    <location>
        <begin position="272"/>
        <end position="294"/>
    </location>
</feature>
<evidence type="ECO:0000256" key="1">
    <source>
        <dbReference type="SAM" id="MobiDB-lite"/>
    </source>
</evidence>
<proteinExistence type="predicted"/>
<dbReference type="Proteomes" id="UP000290408">
    <property type="component" value="Chromosome"/>
</dbReference>
<sequence>MGKASRRKKDTQGKTTKVAPAPYVARPFEGLPGEPDWVAAYEILPAATAVLTLKAGAVPEGSPATVTLASVLPMAWPALRRQDGEILIASQSGSSSSDPSRDLAQALLTALATEPGAPIPQLPRTTVETPRLQELIDTDAPFEITVHEGFDFWVDGQELTGEAAASLEQANGSVVPTSPIAGTPSTYWCRIGERTYIRHVLADDEDTATTALARLHAKGAAHLDDERRLLGAFRAGGLLVPVWEVPADSEPSEHEGAVADFAERYTSAAAATDELTAEERRARSGLLSRQVTLR</sequence>
<keyword evidence="3" id="KW-0413">Isomerase</keyword>
<organism evidence="3 4">
    <name type="scientific">Janibacter limosus</name>
    <dbReference type="NCBI Taxonomy" id="53458"/>
    <lineage>
        <taxon>Bacteria</taxon>
        <taxon>Bacillati</taxon>
        <taxon>Actinomycetota</taxon>
        <taxon>Actinomycetes</taxon>
        <taxon>Micrococcales</taxon>
        <taxon>Intrasporangiaceae</taxon>
        <taxon>Janibacter</taxon>
    </lineage>
</organism>